<evidence type="ECO:0000313" key="4">
    <source>
        <dbReference type="Proteomes" id="UP000760668"/>
    </source>
</evidence>
<dbReference type="Proteomes" id="UP000760668">
    <property type="component" value="Unassembled WGS sequence"/>
</dbReference>
<feature type="domain" description="Sensor histidine kinase NatK-like C-terminal" evidence="2">
    <location>
        <begin position="337"/>
        <end position="440"/>
    </location>
</feature>
<feature type="transmembrane region" description="Helical" evidence="1">
    <location>
        <begin position="6"/>
        <end position="27"/>
    </location>
</feature>
<dbReference type="InterPro" id="IPR032834">
    <property type="entry name" value="NatK-like_C"/>
</dbReference>
<feature type="transmembrane region" description="Helical" evidence="1">
    <location>
        <begin position="130"/>
        <end position="152"/>
    </location>
</feature>
<dbReference type="InterPro" id="IPR036890">
    <property type="entry name" value="HATPase_C_sf"/>
</dbReference>
<evidence type="ECO:0000259" key="2">
    <source>
        <dbReference type="Pfam" id="PF14501"/>
    </source>
</evidence>
<gene>
    <name evidence="3" type="ORF">K8V01_10175</name>
</gene>
<dbReference type="CDD" id="cd16935">
    <property type="entry name" value="HATPase_AgrC-ComD-like"/>
    <property type="match status" value="1"/>
</dbReference>
<evidence type="ECO:0000256" key="1">
    <source>
        <dbReference type="SAM" id="Phobius"/>
    </source>
</evidence>
<sequence length="442" mass="50242">MYEVTQLFWYKSVFMAEILAAEFLFTFRLKKKDHYPIRFALAALLCMAVSVAAPILGYNALYSSVLFFVLFAVSVGALMLCFREPFLHIFFCAVAAYTVQHIAFEVYNFIVVVTGLNAGLPVEVYGESAARLSGLFLTLVYVDAYCIVYWLMTITFGSMIRKNEDLRIRSTSMLVLVALVVLVDIVISAVVTYYSYENNNPFYVSVASIYNILCCLLALYVQFSLLSKRQLERELDTVNSLYEQEKKQYDMFKENLDFINVKCHDLRHQIRQIGRSSSLDEASIREMEDVISIYDSAVETGNKTIDVILTEKSLMCNKNHIKLTCIVDGSEMSFMAEQDIYSLFGNAIDNAVEALSQVEDEEKRVVGIIAKRKGMFVSLQFYNYCPQPPQFSGGLPVTTKADKQYHGFGMKSIRMIAQKYGGEMGISVENQVFNLRLLFPLE</sequence>
<keyword evidence="1" id="KW-0812">Transmembrane</keyword>
<evidence type="ECO:0000313" key="3">
    <source>
        <dbReference type="EMBL" id="HJG87372.1"/>
    </source>
</evidence>
<dbReference type="EMBL" id="DYUC01000102">
    <property type="protein sequence ID" value="HJG87372.1"/>
    <property type="molecule type" value="Genomic_DNA"/>
</dbReference>
<dbReference type="Gene3D" id="3.30.565.10">
    <property type="entry name" value="Histidine kinase-like ATPase, C-terminal domain"/>
    <property type="match status" value="1"/>
</dbReference>
<dbReference type="Pfam" id="PF14501">
    <property type="entry name" value="HATPase_c_5"/>
    <property type="match status" value="1"/>
</dbReference>
<feature type="transmembrane region" description="Helical" evidence="1">
    <location>
        <begin position="202"/>
        <end position="223"/>
    </location>
</feature>
<reference evidence="3" key="2">
    <citation type="submission" date="2021-09" db="EMBL/GenBank/DDBJ databases">
        <authorList>
            <person name="Gilroy R."/>
        </authorList>
    </citation>
    <scope>NUCLEOTIDE SEQUENCE</scope>
    <source>
        <strain evidence="3">CHK179-5677</strain>
    </source>
</reference>
<dbReference type="SUPFAM" id="SSF55874">
    <property type="entry name" value="ATPase domain of HSP90 chaperone/DNA topoisomerase II/histidine kinase"/>
    <property type="match status" value="1"/>
</dbReference>
<proteinExistence type="predicted"/>
<reference evidence="3" key="1">
    <citation type="journal article" date="2021" name="PeerJ">
        <title>Extensive microbial diversity within the chicken gut microbiome revealed by metagenomics and culture.</title>
        <authorList>
            <person name="Gilroy R."/>
            <person name="Ravi A."/>
            <person name="Getino M."/>
            <person name="Pursley I."/>
            <person name="Horton D.L."/>
            <person name="Alikhan N.F."/>
            <person name="Baker D."/>
            <person name="Gharbi K."/>
            <person name="Hall N."/>
            <person name="Watson M."/>
            <person name="Adriaenssens E.M."/>
            <person name="Foster-Nyarko E."/>
            <person name="Jarju S."/>
            <person name="Secka A."/>
            <person name="Antonio M."/>
            <person name="Oren A."/>
            <person name="Chaudhuri R.R."/>
            <person name="La Ragione R."/>
            <person name="Hildebrand F."/>
            <person name="Pallen M.J."/>
        </authorList>
    </citation>
    <scope>NUCLEOTIDE SEQUENCE</scope>
    <source>
        <strain evidence="3">CHK179-5677</strain>
    </source>
</reference>
<accession>A0A921MN98</accession>
<feature type="transmembrane region" description="Helical" evidence="1">
    <location>
        <begin position="89"/>
        <end position="110"/>
    </location>
</feature>
<name>A0A921MN98_9FIRM</name>
<organism evidence="3 4">
    <name type="scientific">Pseudoflavonifractor capillosus</name>
    <dbReference type="NCBI Taxonomy" id="106588"/>
    <lineage>
        <taxon>Bacteria</taxon>
        <taxon>Bacillati</taxon>
        <taxon>Bacillota</taxon>
        <taxon>Clostridia</taxon>
        <taxon>Eubacteriales</taxon>
        <taxon>Oscillospiraceae</taxon>
        <taxon>Pseudoflavonifractor</taxon>
    </lineage>
</organism>
<feature type="transmembrane region" description="Helical" evidence="1">
    <location>
        <begin position="173"/>
        <end position="196"/>
    </location>
</feature>
<dbReference type="GO" id="GO:0005524">
    <property type="term" value="F:ATP binding"/>
    <property type="evidence" value="ECO:0007669"/>
    <property type="project" value="UniProtKB-KW"/>
</dbReference>
<dbReference type="RefSeq" id="WP_295369475.1">
    <property type="nucleotide sequence ID" value="NZ_DYUC01000102.1"/>
</dbReference>
<comment type="caution">
    <text evidence="3">The sequence shown here is derived from an EMBL/GenBank/DDBJ whole genome shotgun (WGS) entry which is preliminary data.</text>
</comment>
<keyword evidence="1" id="KW-1133">Transmembrane helix</keyword>
<keyword evidence="1" id="KW-0472">Membrane</keyword>
<dbReference type="AlphaFoldDB" id="A0A921MN98"/>
<feature type="transmembrane region" description="Helical" evidence="1">
    <location>
        <begin position="39"/>
        <end position="58"/>
    </location>
</feature>
<keyword evidence="3" id="KW-0067">ATP-binding</keyword>
<feature type="transmembrane region" description="Helical" evidence="1">
    <location>
        <begin position="64"/>
        <end position="82"/>
    </location>
</feature>
<protein>
    <submittedName>
        <fullName evidence="3">ATP-binding protein</fullName>
    </submittedName>
</protein>
<keyword evidence="3" id="KW-0547">Nucleotide-binding</keyword>